<keyword evidence="1" id="KW-0732">Signal</keyword>
<dbReference type="AlphaFoldDB" id="A0A2P8Q9S3"/>
<sequence>MSRVWKRRLVGLAAATSGAALFTGLNLAQPAAATDLGQITFYANHDFTGKQVTADHADYECHNLPQAMYSVENYSLTNYMDVYYKADCAPGVPDSPYTDAFLRLDGLHQSGTEIPSGFRSYRVLATTP</sequence>
<evidence type="ECO:0000313" key="3">
    <source>
        <dbReference type="Proteomes" id="UP000240429"/>
    </source>
</evidence>
<gene>
    <name evidence="2" type="ORF">C6Y14_12460</name>
</gene>
<dbReference type="RefSeq" id="WP_107016666.1">
    <property type="nucleotide sequence ID" value="NZ_KZ679041.1"/>
</dbReference>
<dbReference type="InterPro" id="IPR006311">
    <property type="entry name" value="TAT_signal"/>
</dbReference>
<dbReference type="Proteomes" id="UP000240429">
    <property type="component" value="Unassembled WGS sequence"/>
</dbReference>
<dbReference type="PROSITE" id="PS51318">
    <property type="entry name" value="TAT"/>
    <property type="match status" value="1"/>
</dbReference>
<comment type="caution">
    <text evidence="2">The sequence shown here is derived from an EMBL/GenBank/DDBJ whole genome shotgun (WGS) entry which is preliminary data.</text>
</comment>
<evidence type="ECO:0000313" key="2">
    <source>
        <dbReference type="EMBL" id="PSM42984.1"/>
    </source>
</evidence>
<name>A0A2P8Q9S3_9ACTN</name>
<accession>A0A2P8Q9S3</accession>
<feature type="chain" id="PRO_5038413471" evidence="1">
    <location>
        <begin position="29"/>
        <end position="128"/>
    </location>
</feature>
<keyword evidence="3" id="KW-1185">Reference proteome</keyword>
<feature type="signal peptide" evidence="1">
    <location>
        <begin position="1"/>
        <end position="28"/>
    </location>
</feature>
<protein>
    <submittedName>
        <fullName evidence="2">Uncharacterized protein</fullName>
    </submittedName>
</protein>
<reference evidence="2 3" key="1">
    <citation type="submission" date="2018-03" db="EMBL/GenBank/DDBJ databases">
        <title>Streptomyces dioscori sp. nov., a novel endophytic actinobacterium isolated from bulbil of Dioscorea bulbifera L.</title>
        <authorList>
            <person name="Zhikuan W."/>
        </authorList>
    </citation>
    <scope>NUCLEOTIDE SEQUENCE [LARGE SCALE GENOMIC DNA]</scope>
    <source>
        <strain evidence="2 3">A217</strain>
    </source>
</reference>
<organism evidence="2 3">
    <name type="scientific">Streptomyces dioscori</name>
    <dbReference type="NCBI Taxonomy" id="2109333"/>
    <lineage>
        <taxon>Bacteria</taxon>
        <taxon>Bacillati</taxon>
        <taxon>Actinomycetota</taxon>
        <taxon>Actinomycetes</taxon>
        <taxon>Kitasatosporales</taxon>
        <taxon>Streptomycetaceae</taxon>
        <taxon>Streptomyces</taxon>
        <taxon>Streptomyces aurantiacus group</taxon>
    </lineage>
</organism>
<proteinExistence type="predicted"/>
<dbReference type="EMBL" id="PYBJ01000007">
    <property type="protein sequence ID" value="PSM42984.1"/>
    <property type="molecule type" value="Genomic_DNA"/>
</dbReference>
<evidence type="ECO:0000256" key="1">
    <source>
        <dbReference type="SAM" id="SignalP"/>
    </source>
</evidence>